<dbReference type="RefSeq" id="WP_386098413.1">
    <property type="nucleotide sequence ID" value="NZ_JBHUOZ010000003.1"/>
</dbReference>
<keyword evidence="5" id="KW-1185">Reference proteome</keyword>
<dbReference type="InterPro" id="IPR007492">
    <property type="entry name" value="LytTR_DNA-bd_dom"/>
</dbReference>
<organism evidence="4 5">
    <name type="scientific">Terrimonas rubra</name>
    <dbReference type="NCBI Taxonomy" id="1035890"/>
    <lineage>
        <taxon>Bacteria</taxon>
        <taxon>Pseudomonadati</taxon>
        <taxon>Bacteroidota</taxon>
        <taxon>Chitinophagia</taxon>
        <taxon>Chitinophagales</taxon>
        <taxon>Chitinophagaceae</taxon>
        <taxon>Terrimonas</taxon>
    </lineage>
</organism>
<dbReference type="EMBL" id="JBHUOZ010000003">
    <property type="protein sequence ID" value="MFD2920310.1"/>
    <property type="molecule type" value="Genomic_DNA"/>
</dbReference>
<dbReference type="PROSITE" id="PS50930">
    <property type="entry name" value="HTH_LYTTR"/>
    <property type="match status" value="1"/>
</dbReference>
<dbReference type="SMART" id="SM00850">
    <property type="entry name" value="LytTR"/>
    <property type="match status" value="1"/>
</dbReference>
<evidence type="ECO:0000256" key="1">
    <source>
        <dbReference type="PROSITE-ProRule" id="PRU00169"/>
    </source>
</evidence>
<dbReference type="Gene3D" id="2.40.50.1020">
    <property type="entry name" value="LytTr DNA-binding domain"/>
    <property type="match status" value="1"/>
</dbReference>
<evidence type="ECO:0000313" key="4">
    <source>
        <dbReference type="EMBL" id="MFD2920310.1"/>
    </source>
</evidence>
<feature type="modified residue" description="4-aspartylphosphate" evidence="1">
    <location>
        <position position="59"/>
    </location>
</feature>
<feature type="domain" description="HTH LytTR-type" evidence="3">
    <location>
        <begin position="148"/>
        <end position="209"/>
    </location>
</feature>
<protein>
    <submittedName>
        <fullName evidence="4">LytR/AlgR family response regulator transcription factor</fullName>
    </submittedName>
</protein>
<keyword evidence="1" id="KW-0597">Phosphoprotein</keyword>
<gene>
    <name evidence="4" type="ORF">ACFS6H_11350</name>
</gene>
<accession>A0ABW6A4S2</accession>
<dbReference type="Proteomes" id="UP001597511">
    <property type="component" value="Unassembled WGS sequence"/>
</dbReference>
<dbReference type="Pfam" id="PF00072">
    <property type="entry name" value="Response_reg"/>
    <property type="match status" value="1"/>
</dbReference>
<dbReference type="PANTHER" id="PTHR37299:SF1">
    <property type="entry name" value="STAGE 0 SPORULATION PROTEIN A HOMOLOG"/>
    <property type="match status" value="1"/>
</dbReference>
<evidence type="ECO:0000259" key="2">
    <source>
        <dbReference type="PROSITE" id="PS50110"/>
    </source>
</evidence>
<dbReference type="PROSITE" id="PS50110">
    <property type="entry name" value="RESPONSE_REGULATORY"/>
    <property type="match status" value="1"/>
</dbReference>
<comment type="caution">
    <text evidence="4">The sequence shown here is derived from an EMBL/GenBank/DDBJ whole genome shotgun (WGS) entry which is preliminary data.</text>
</comment>
<evidence type="ECO:0000259" key="3">
    <source>
        <dbReference type="PROSITE" id="PS50930"/>
    </source>
</evidence>
<dbReference type="Gene3D" id="3.40.50.2300">
    <property type="match status" value="1"/>
</dbReference>
<dbReference type="Pfam" id="PF04397">
    <property type="entry name" value="LytTR"/>
    <property type="match status" value="1"/>
</dbReference>
<name>A0ABW6A4S2_9BACT</name>
<dbReference type="SMART" id="SM00448">
    <property type="entry name" value="REC"/>
    <property type="match status" value="1"/>
</dbReference>
<dbReference type="InterPro" id="IPR046947">
    <property type="entry name" value="LytR-like"/>
</dbReference>
<sequence>MTDASLIRCAVIDDEFLSVELISNYIRQTPGLQLVAGTTRAGEVLQLVAQDPLDLLFVDIQMPELTGIEITRLIGRKVKVIFTTAYANYAVDGFELDIADFLLKPVSYERFLLAVDKIKSRMGGAQTVNAVVPADHIFVKTTYRNKRVNFSDIYYLEALRDYIGFHTTGGKLLTLDSMRNLETILPAEQFIRIHKSYLINKSKIDFIEKGHVVINQVALPIGNAYRESFLKSVGLG</sequence>
<dbReference type="SUPFAM" id="SSF52172">
    <property type="entry name" value="CheY-like"/>
    <property type="match status" value="1"/>
</dbReference>
<feature type="domain" description="Response regulatory" evidence="2">
    <location>
        <begin position="8"/>
        <end position="119"/>
    </location>
</feature>
<reference evidence="5" key="1">
    <citation type="journal article" date="2019" name="Int. J. Syst. Evol. Microbiol.">
        <title>The Global Catalogue of Microorganisms (GCM) 10K type strain sequencing project: providing services to taxonomists for standard genome sequencing and annotation.</title>
        <authorList>
            <consortium name="The Broad Institute Genomics Platform"/>
            <consortium name="The Broad Institute Genome Sequencing Center for Infectious Disease"/>
            <person name="Wu L."/>
            <person name="Ma J."/>
        </authorList>
    </citation>
    <scope>NUCLEOTIDE SEQUENCE [LARGE SCALE GENOMIC DNA]</scope>
    <source>
        <strain evidence="5">KCTC 23299</strain>
    </source>
</reference>
<proteinExistence type="predicted"/>
<dbReference type="PANTHER" id="PTHR37299">
    <property type="entry name" value="TRANSCRIPTIONAL REGULATOR-RELATED"/>
    <property type="match status" value="1"/>
</dbReference>
<dbReference type="InterPro" id="IPR001789">
    <property type="entry name" value="Sig_transdc_resp-reg_receiver"/>
</dbReference>
<dbReference type="InterPro" id="IPR011006">
    <property type="entry name" value="CheY-like_superfamily"/>
</dbReference>
<evidence type="ECO:0000313" key="5">
    <source>
        <dbReference type="Proteomes" id="UP001597511"/>
    </source>
</evidence>